<dbReference type="GO" id="GO:0006508">
    <property type="term" value="P:proteolysis"/>
    <property type="evidence" value="ECO:0007669"/>
    <property type="project" value="UniProtKB-KW"/>
</dbReference>
<evidence type="ECO:0000256" key="3">
    <source>
        <dbReference type="PIRSR" id="PIRSR601461-1"/>
    </source>
</evidence>
<organism evidence="7 8">
    <name type="scientific">Dentipellis fragilis</name>
    <dbReference type="NCBI Taxonomy" id="205917"/>
    <lineage>
        <taxon>Eukaryota</taxon>
        <taxon>Fungi</taxon>
        <taxon>Dikarya</taxon>
        <taxon>Basidiomycota</taxon>
        <taxon>Agaricomycotina</taxon>
        <taxon>Agaricomycetes</taxon>
        <taxon>Russulales</taxon>
        <taxon>Hericiaceae</taxon>
        <taxon>Dentipellis</taxon>
    </lineage>
</organism>
<dbReference type="SUPFAM" id="SSF50630">
    <property type="entry name" value="Acid proteases"/>
    <property type="match status" value="1"/>
</dbReference>
<dbReference type="PROSITE" id="PS00141">
    <property type="entry name" value="ASP_PROTEASE"/>
    <property type="match status" value="1"/>
</dbReference>
<comment type="caution">
    <text evidence="7">The sequence shown here is derived from an EMBL/GenBank/DDBJ whole genome shotgun (WGS) entry which is preliminary data.</text>
</comment>
<evidence type="ECO:0000256" key="4">
    <source>
        <dbReference type="RuleBase" id="RU000454"/>
    </source>
</evidence>
<dbReference type="PANTHER" id="PTHR47966:SF75">
    <property type="entry name" value="ENDOPEPTIDASE (CTSD), PUTATIVE (AFU_ORTHOLOGUE AFUA_4G07040)-RELATED"/>
    <property type="match status" value="1"/>
</dbReference>
<evidence type="ECO:0000256" key="2">
    <source>
        <dbReference type="ARBA" id="ARBA00022750"/>
    </source>
</evidence>
<comment type="similarity">
    <text evidence="1 4">Belongs to the peptidase A1 family.</text>
</comment>
<keyword evidence="4" id="KW-0645">Protease</keyword>
<dbReference type="GO" id="GO:0004190">
    <property type="term" value="F:aspartic-type endopeptidase activity"/>
    <property type="evidence" value="ECO:0007669"/>
    <property type="project" value="UniProtKB-KW"/>
</dbReference>
<dbReference type="InterPro" id="IPR034164">
    <property type="entry name" value="Pepsin-like_dom"/>
</dbReference>
<accession>A0A4Y9Y0K8</accession>
<dbReference type="InterPro" id="IPR033121">
    <property type="entry name" value="PEPTIDASE_A1"/>
</dbReference>
<dbReference type="Gene3D" id="2.40.70.10">
    <property type="entry name" value="Acid Proteases"/>
    <property type="match status" value="2"/>
</dbReference>
<evidence type="ECO:0000313" key="7">
    <source>
        <dbReference type="EMBL" id="TFY55880.1"/>
    </source>
</evidence>
<dbReference type="PRINTS" id="PR00792">
    <property type="entry name" value="PEPSIN"/>
</dbReference>
<protein>
    <recommendedName>
        <fullName evidence="6">Peptidase A1 domain-containing protein</fullName>
    </recommendedName>
</protein>
<name>A0A4Y9Y0K8_9AGAM</name>
<dbReference type="Proteomes" id="UP000298327">
    <property type="component" value="Unassembled WGS sequence"/>
</dbReference>
<dbReference type="Pfam" id="PF00026">
    <property type="entry name" value="Asp"/>
    <property type="match status" value="1"/>
</dbReference>
<keyword evidence="8" id="KW-1185">Reference proteome</keyword>
<dbReference type="InterPro" id="IPR001461">
    <property type="entry name" value="Aspartic_peptidase_A1"/>
</dbReference>
<dbReference type="OrthoDB" id="2747330at2759"/>
<feature type="active site" evidence="3">
    <location>
        <position position="309"/>
    </location>
</feature>
<dbReference type="AlphaFoldDB" id="A0A4Y9Y0K8"/>
<dbReference type="InterPro" id="IPR021109">
    <property type="entry name" value="Peptidase_aspartic_dom_sf"/>
</dbReference>
<evidence type="ECO:0000256" key="1">
    <source>
        <dbReference type="ARBA" id="ARBA00007447"/>
    </source>
</evidence>
<evidence type="ECO:0000259" key="6">
    <source>
        <dbReference type="PROSITE" id="PS51767"/>
    </source>
</evidence>
<evidence type="ECO:0000256" key="5">
    <source>
        <dbReference type="SAM" id="SignalP"/>
    </source>
</evidence>
<feature type="domain" description="Peptidase A1" evidence="6">
    <location>
        <begin position="87"/>
        <end position="420"/>
    </location>
</feature>
<feature type="chain" id="PRO_5021184697" description="Peptidase A1 domain-containing protein" evidence="5">
    <location>
        <begin position="27"/>
        <end position="423"/>
    </location>
</feature>
<dbReference type="CDD" id="cd05471">
    <property type="entry name" value="pepsin_like"/>
    <property type="match status" value="1"/>
</dbReference>
<dbReference type="EMBL" id="SEOQ01000877">
    <property type="protein sequence ID" value="TFY55880.1"/>
    <property type="molecule type" value="Genomic_DNA"/>
</dbReference>
<feature type="signal peptide" evidence="5">
    <location>
        <begin position="1"/>
        <end position="26"/>
    </location>
</feature>
<feature type="active site" evidence="3">
    <location>
        <position position="105"/>
    </location>
</feature>
<dbReference type="InterPro" id="IPR001969">
    <property type="entry name" value="Aspartic_peptidase_AS"/>
</dbReference>
<proteinExistence type="inferred from homology"/>
<keyword evidence="4" id="KW-0378">Hydrolase</keyword>
<evidence type="ECO:0000313" key="8">
    <source>
        <dbReference type="Proteomes" id="UP000298327"/>
    </source>
</evidence>
<gene>
    <name evidence="7" type="ORF">EVG20_g9156</name>
</gene>
<sequence>MLILSEVLIALAAGCLVFVNIRSTHACPLAVAPSEHALDDPLRISDSYNGTHSPNFTVDVLLGPGVQCHNAQPISIPLVPGEGDALYFAALRIGSNLNPFRIIVDTGSTDFWVYSLTCPTQVRICVLAYFRYLLRMCMLIIMLFDPKGNKNSVNAPILPGAATANFGYENGVTLKAGVVRDTVNFGGHFLGMPFAAATEVSESIANRPEEGVMGFALASRSRVGLPPVLDLLTLSGAILERVTGWKLSHSSDGKNDGELVLGGVNTAKFIPESMVTVKNLDAIHWQAQVDAAAVGNIHVINSPRVAIFDTGALHITTSFSDAAMLHAAIPFAIVTITGQYFLPCNNQAVLSLSIGGVFWTVNPRDLVNAPAPPQAGLHGYCFSSIQPTPARQPGKWLVGSMFLKNVYMKLDSTANTIGFAHLR</sequence>
<keyword evidence="2 4" id="KW-0064">Aspartyl protease</keyword>
<dbReference type="PANTHER" id="PTHR47966">
    <property type="entry name" value="BETA-SITE APP-CLEAVING ENZYME, ISOFORM A-RELATED"/>
    <property type="match status" value="1"/>
</dbReference>
<keyword evidence="5" id="KW-0732">Signal</keyword>
<reference evidence="7 8" key="1">
    <citation type="submission" date="2019-02" db="EMBL/GenBank/DDBJ databases">
        <title>Genome sequencing of the rare red list fungi Dentipellis fragilis.</title>
        <authorList>
            <person name="Buettner E."/>
            <person name="Kellner H."/>
        </authorList>
    </citation>
    <scope>NUCLEOTIDE SEQUENCE [LARGE SCALE GENOMIC DNA]</scope>
    <source>
        <strain evidence="7 8">DSM 105465</strain>
    </source>
</reference>
<dbReference type="PROSITE" id="PS51767">
    <property type="entry name" value="PEPTIDASE_A1"/>
    <property type="match status" value="1"/>
</dbReference>